<keyword evidence="4" id="KW-1185">Reference proteome</keyword>
<name>A0A1U9KAK8_9BACL</name>
<dbReference type="Pfam" id="PF14344">
    <property type="entry name" value="DUF4397"/>
    <property type="match status" value="1"/>
</dbReference>
<feature type="domain" description="DUF4397" evidence="2">
    <location>
        <begin position="32"/>
        <end position="145"/>
    </location>
</feature>
<accession>A0A1U9KAK8</accession>
<reference evidence="3 4" key="1">
    <citation type="journal article" date="2015" name="Int. J. Syst. Evol. Microbiol.">
        <title>Novibacillus thermophilus gen. nov., sp. nov., a Gram-staining-negative and moderately thermophilic member of the family Thermoactinomycetaceae.</title>
        <authorList>
            <person name="Yang G."/>
            <person name="Chen J."/>
            <person name="Zhou S."/>
        </authorList>
    </citation>
    <scope>NUCLEOTIDE SEQUENCE [LARGE SCALE GENOMIC DNA]</scope>
    <source>
        <strain evidence="3 4">SG-1</strain>
    </source>
</reference>
<dbReference type="Proteomes" id="UP000188603">
    <property type="component" value="Chromosome"/>
</dbReference>
<evidence type="ECO:0000256" key="1">
    <source>
        <dbReference type="SAM" id="SignalP"/>
    </source>
</evidence>
<feature type="signal peptide" evidence="1">
    <location>
        <begin position="1"/>
        <end position="22"/>
    </location>
</feature>
<keyword evidence="1" id="KW-0732">Signal</keyword>
<organism evidence="3 4">
    <name type="scientific">Novibacillus thermophilus</name>
    <dbReference type="NCBI Taxonomy" id="1471761"/>
    <lineage>
        <taxon>Bacteria</taxon>
        <taxon>Bacillati</taxon>
        <taxon>Bacillota</taxon>
        <taxon>Bacilli</taxon>
        <taxon>Bacillales</taxon>
        <taxon>Thermoactinomycetaceae</taxon>
        <taxon>Novibacillus</taxon>
    </lineage>
</organism>
<dbReference type="InterPro" id="IPR025510">
    <property type="entry name" value="DUF4397"/>
</dbReference>
<protein>
    <recommendedName>
        <fullName evidence="2">DUF4397 domain-containing protein</fullName>
    </recommendedName>
</protein>
<evidence type="ECO:0000313" key="4">
    <source>
        <dbReference type="Proteomes" id="UP000188603"/>
    </source>
</evidence>
<dbReference type="KEGG" id="ntr:B0W44_16235"/>
<proteinExistence type="predicted"/>
<evidence type="ECO:0000259" key="2">
    <source>
        <dbReference type="Pfam" id="PF14344"/>
    </source>
</evidence>
<gene>
    <name evidence="3" type="ORF">B0W44_16235</name>
</gene>
<feature type="chain" id="PRO_5039627882" description="DUF4397 domain-containing protein" evidence="1">
    <location>
        <begin position="23"/>
        <end position="240"/>
    </location>
</feature>
<dbReference type="AlphaFoldDB" id="A0A1U9KAK8"/>
<dbReference type="EMBL" id="CP019699">
    <property type="protein sequence ID" value="AQS57068.1"/>
    <property type="molecule type" value="Genomic_DNA"/>
</dbReference>
<dbReference type="STRING" id="1471761.B0W44_16235"/>
<evidence type="ECO:0000313" key="3">
    <source>
        <dbReference type="EMBL" id="AQS57068.1"/>
    </source>
</evidence>
<sequence>MMRTLSVLLCSLVLSFAVSLPAAGSQAASDDAYVRFLHASPDLLNVDVYVDGHRVLEGFEFQSVSDYASLRGGKHKVELFASGETETPIVRDSFELEPGVAVTAAIAGQEEDLDVALFPDRSGGRGDQASLRLIHLSPNAPEVDVSADDRALFTGIGVLTASQYSDLPAGEVNLSINPSGNPEAPTVSEVALDLEPGKAYSTVLMGVAGQAPGLEVLLLEDGVVPGLPKSGMGGASPIVE</sequence>